<proteinExistence type="predicted"/>
<organism evidence="1 2">
    <name type="scientific">Dendrothele bispora (strain CBS 962.96)</name>
    <dbReference type="NCBI Taxonomy" id="1314807"/>
    <lineage>
        <taxon>Eukaryota</taxon>
        <taxon>Fungi</taxon>
        <taxon>Dikarya</taxon>
        <taxon>Basidiomycota</taxon>
        <taxon>Agaricomycotina</taxon>
        <taxon>Agaricomycetes</taxon>
        <taxon>Agaricomycetidae</taxon>
        <taxon>Agaricales</taxon>
        <taxon>Agaricales incertae sedis</taxon>
        <taxon>Dendrothele</taxon>
    </lineage>
</organism>
<reference evidence="1 2" key="1">
    <citation type="journal article" date="2019" name="Nat. Ecol. Evol.">
        <title>Megaphylogeny resolves global patterns of mushroom evolution.</title>
        <authorList>
            <person name="Varga T."/>
            <person name="Krizsan K."/>
            <person name="Foldi C."/>
            <person name="Dima B."/>
            <person name="Sanchez-Garcia M."/>
            <person name="Sanchez-Ramirez S."/>
            <person name="Szollosi G.J."/>
            <person name="Szarkandi J.G."/>
            <person name="Papp V."/>
            <person name="Albert L."/>
            <person name="Andreopoulos W."/>
            <person name="Angelini C."/>
            <person name="Antonin V."/>
            <person name="Barry K.W."/>
            <person name="Bougher N.L."/>
            <person name="Buchanan P."/>
            <person name="Buyck B."/>
            <person name="Bense V."/>
            <person name="Catcheside P."/>
            <person name="Chovatia M."/>
            <person name="Cooper J."/>
            <person name="Damon W."/>
            <person name="Desjardin D."/>
            <person name="Finy P."/>
            <person name="Geml J."/>
            <person name="Haridas S."/>
            <person name="Hughes K."/>
            <person name="Justo A."/>
            <person name="Karasinski D."/>
            <person name="Kautmanova I."/>
            <person name="Kiss B."/>
            <person name="Kocsube S."/>
            <person name="Kotiranta H."/>
            <person name="LaButti K.M."/>
            <person name="Lechner B.E."/>
            <person name="Liimatainen K."/>
            <person name="Lipzen A."/>
            <person name="Lukacs Z."/>
            <person name="Mihaltcheva S."/>
            <person name="Morgado L.N."/>
            <person name="Niskanen T."/>
            <person name="Noordeloos M.E."/>
            <person name="Ohm R.A."/>
            <person name="Ortiz-Santana B."/>
            <person name="Ovrebo C."/>
            <person name="Racz N."/>
            <person name="Riley R."/>
            <person name="Savchenko A."/>
            <person name="Shiryaev A."/>
            <person name="Soop K."/>
            <person name="Spirin V."/>
            <person name="Szebenyi C."/>
            <person name="Tomsovsky M."/>
            <person name="Tulloss R.E."/>
            <person name="Uehling J."/>
            <person name="Grigoriev I.V."/>
            <person name="Vagvolgyi C."/>
            <person name="Papp T."/>
            <person name="Martin F.M."/>
            <person name="Miettinen O."/>
            <person name="Hibbett D.S."/>
            <person name="Nagy L.G."/>
        </authorList>
    </citation>
    <scope>NUCLEOTIDE SEQUENCE [LARGE SCALE GENOMIC DNA]</scope>
    <source>
        <strain evidence="1 2">CBS 962.96</strain>
    </source>
</reference>
<protein>
    <submittedName>
        <fullName evidence="1">Uncharacterized protein</fullName>
    </submittedName>
</protein>
<evidence type="ECO:0000313" key="1">
    <source>
        <dbReference type="EMBL" id="THU89034.1"/>
    </source>
</evidence>
<evidence type="ECO:0000313" key="2">
    <source>
        <dbReference type="Proteomes" id="UP000297245"/>
    </source>
</evidence>
<dbReference type="AlphaFoldDB" id="A0A4S8LIZ6"/>
<name>A0A4S8LIZ6_DENBC</name>
<gene>
    <name evidence="1" type="ORF">K435DRAFT_865725</name>
</gene>
<accession>A0A4S8LIZ6</accession>
<dbReference type="EMBL" id="ML179385">
    <property type="protein sequence ID" value="THU89034.1"/>
    <property type="molecule type" value="Genomic_DNA"/>
</dbReference>
<dbReference type="Proteomes" id="UP000297245">
    <property type="component" value="Unassembled WGS sequence"/>
</dbReference>
<keyword evidence="2" id="KW-1185">Reference proteome</keyword>
<sequence>MAHAQFDPKAMVDFDSLWPRGLFPDDLTPTTDVFSGSASSGVNYSQSMPSNSASNFLYGTNVSNGSLSGMNNSVVGYKMRESSGNKVNNFSMRVIMSATHNQLVMNPVYLELLTKCVRLEAEAKIQSELRQEIVKSLVTRPPITEQGLGPFNIPDAIPASSSMTPNWVIIKLEPLKKEDYPLASFLWSRCHELTGPPPRHHTRSHIT</sequence>